<keyword evidence="2" id="KW-1185">Reference proteome</keyword>
<name>A0A8X6HBP1_TRICU</name>
<reference evidence="1" key="1">
    <citation type="submission" date="2020-07" db="EMBL/GenBank/DDBJ databases">
        <title>Multicomponent nature underlies the extraordinary mechanical properties of spider dragline silk.</title>
        <authorList>
            <person name="Kono N."/>
            <person name="Nakamura H."/>
            <person name="Mori M."/>
            <person name="Yoshida Y."/>
            <person name="Ohtoshi R."/>
            <person name="Malay A.D."/>
            <person name="Moran D.A.P."/>
            <person name="Tomita M."/>
            <person name="Numata K."/>
            <person name="Arakawa K."/>
        </authorList>
    </citation>
    <scope>NUCLEOTIDE SEQUENCE</scope>
</reference>
<accession>A0A8X6HBP1</accession>
<feature type="non-terminal residue" evidence="1">
    <location>
        <position position="1"/>
    </location>
</feature>
<evidence type="ECO:0000313" key="1">
    <source>
        <dbReference type="EMBL" id="GFQ83559.1"/>
    </source>
</evidence>
<protein>
    <submittedName>
        <fullName evidence="1">Uncharacterized protein</fullName>
    </submittedName>
</protein>
<dbReference type="EMBL" id="BMAO01012736">
    <property type="protein sequence ID" value="GFQ83559.1"/>
    <property type="molecule type" value="Genomic_DNA"/>
</dbReference>
<evidence type="ECO:0000313" key="2">
    <source>
        <dbReference type="Proteomes" id="UP000887116"/>
    </source>
</evidence>
<organism evidence="1 2">
    <name type="scientific">Trichonephila clavata</name>
    <name type="common">Joro spider</name>
    <name type="synonym">Nephila clavata</name>
    <dbReference type="NCBI Taxonomy" id="2740835"/>
    <lineage>
        <taxon>Eukaryota</taxon>
        <taxon>Metazoa</taxon>
        <taxon>Ecdysozoa</taxon>
        <taxon>Arthropoda</taxon>
        <taxon>Chelicerata</taxon>
        <taxon>Arachnida</taxon>
        <taxon>Araneae</taxon>
        <taxon>Araneomorphae</taxon>
        <taxon>Entelegynae</taxon>
        <taxon>Araneoidea</taxon>
        <taxon>Nephilidae</taxon>
        <taxon>Trichonephila</taxon>
    </lineage>
</organism>
<comment type="caution">
    <text evidence="1">The sequence shown here is derived from an EMBL/GenBank/DDBJ whole genome shotgun (WGS) entry which is preliminary data.</text>
</comment>
<dbReference type="AlphaFoldDB" id="A0A8X6HBP1"/>
<dbReference type="Proteomes" id="UP000887116">
    <property type="component" value="Unassembled WGS sequence"/>
</dbReference>
<sequence>IDKNVVKKCLSCVRALFSSSVISGSTPCCL</sequence>
<proteinExistence type="predicted"/>
<gene>
    <name evidence="1" type="ORF">TNCT_717641</name>
</gene>